<reference evidence="10" key="1">
    <citation type="submission" date="2020-05" db="EMBL/GenBank/DDBJ databases">
        <authorList>
            <person name="Chiriac C."/>
            <person name="Salcher M."/>
            <person name="Ghai R."/>
            <person name="Kavagutti S V."/>
        </authorList>
    </citation>
    <scope>NUCLEOTIDE SEQUENCE</scope>
</reference>
<dbReference type="HAMAP" id="MF_00104">
    <property type="entry name" value="RNase_III"/>
    <property type="match status" value="1"/>
</dbReference>
<dbReference type="GO" id="GO:0004525">
    <property type="term" value="F:ribonuclease III activity"/>
    <property type="evidence" value="ECO:0007669"/>
    <property type="project" value="UniProtKB-EC"/>
</dbReference>
<keyword evidence="5" id="KW-0255">Endonuclease</keyword>
<dbReference type="PANTHER" id="PTHR11207:SF0">
    <property type="entry name" value="RIBONUCLEASE 3"/>
    <property type="match status" value="1"/>
</dbReference>
<dbReference type="SMART" id="SM00535">
    <property type="entry name" value="RIBOc"/>
    <property type="match status" value="1"/>
</dbReference>
<evidence type="ECO:0000256" key="1">
    <source>
        <dbReference type="ARBA" id="ARBA00000109"/>
    </source>
</evidence>
<dbReference type="PANTHER" id="PTHR11207">
    <property type="entry name" value="RIBONUCLEASE III"/>
    <property type="match status" value="1"/>
</dbReference>
<name>A0A6J6G0G6_9ZZZZ</name>
<dbReference type="InterPro" id="IPR036389">
    <property type="entry name" value="RNase_III_sf"/>
</dbReference>
<dbReference type="InterPro" id="IPR000999">
    <property type="entry name" value="RNase_III_dom"/>
</dbReference>
<dbReference type="GO" id="GO:0010468">
    <property type="term" value="P:regulation of gene expression"/>
    <property type="evidence" value="ECO:0007669"/>
    <property type="project" value="TreeGrafter"/>
</dbReference>
<organism evidence="10">
    <name type="scientific">freshwater metagenome</name>
    <dbReference type="NCBI Taxonomy" id="449393"/>
    <lineage>
        <taxon>unclassified sequences</taxon>
        <taxon>metagenomes</taxon>
        <taxon>ecological metagenomes</taxon>
    </lineage>
</organism>
<dbReference type="Pfam" id="PF14622">
    <property type="entry name" value="Ribonucleas_3_3"/>
    <property type="match status" value="1"/>
</dbReference>
<dbReference type="InterPro" id="IPR011907">
    <property type="entry name" value="RNase_III"/>
</dbReference>
<gene>
    <name evidence="10" type="ORF">UFOPK1808_00363</name>
</gene>
<accession>A0A6J6G0G6</accession>
<protein>
    <recommendedName>
        <fullName evidence="3">ribonuclease III</fullName>
        <ecNumber evidence="3">3.1.26.3</ecNumber>
    </recommendedName>
</protein>
<dbReference type="EC" id="3.1.26.3" evidence="3"/>
<evidence type="ECO:0000256" key="3">
    <source>
        <dbReference type="ARBA" id="ARBA00012177"/>
    </source>
</evidence>
<evidence type="ECO:0000256" key="5">
    <source>
        <dbReference type="ARBA" id="ARBA00022759"/>
    </source>
</evidence>
<dbReference type="PROSITE" id="PS50137">
    <property type="entry name" value="DS_RBD"/>
    <property type="match status" value="1"/>
</dbReference>
<evidence type="ECO:0000259" key="9">
    <source>
        <dbReference type="PROSITE" id="PS50142"/>
    </source>
</evidence>
<dbReference type="SMART" id="SM00358">
    <property type="entry name" value="DSRM"/>
    <property type="match status" value="1"/>
</dbReference>
<dbReference type="GO" id="GO:0006364">
    <property type="term" value="P:rRNA processing"/>
    <property type="evidence" value="ECO:0007669"/>
    <property type="project" value="InterPro"/>
</dbReference>
<keyword evidence="7" id="KW-0694">RNA-binding</keyword>
<evidence type="ECO:0000256" key="2">
    <source>
        <dbReference type="ARBA" id="ARBA00010183"/>
    </source>
</evidence>
<comment type="catalytic activity">
    <reaction evidence="1">
        <text>Endonucleolytic cleavage to 5'-phosphomonoester.</text>
        <dbReference type="EC" id="3.1.26.3"/>
    </reaction>
</comment>
<evidence type="ECO:0000256" key="6">
    <source>
        <dbReference type="ARBA" id="ARBA00022801"/>
    </source>
</evidence>
<dbReference type="Gene3D" id="3.30.160.20">
    <property type="match status" value="1"/>
</dbReference>
<proteinExistence type="inferred from homology"/>
<evidence type="ECO:0000256" key="7">
    <source>
        <dbReference type="ARBA" id="ARBA00022884"/>
    </source>
</evidence>
<feature type="domain" description="RNase III" evidence="9">
    <location>
        <begin position="9"/>
        <end position="136"/>
    </location>
</feature>
<dbReference type="SUPFAM" id="SSF69065">
    <property type="entry name" value="RNase III domain-like"/>
    <property type="match status" value="1"/>
</dbReference>
<sequence>MTLSFEDRISECSTRIGYQFNDSQLLWQALVHRSWQAEHNEPLSNERLEFLGDAVLGWVVADLAFHRLDNMAEGKLTDLRRSVVNMHALADLARNLGLGDFILLGRGEEAANGFEKTSILADTFEAIIGAIYLDGGASAAFGFVKRMLTAPIEEAIPQLHMFDAKTRLQELCSRIGIGAPEYDIEGVGPDHERMFTATVIIDGDAYGSGEGRTKKAAEQIAAVGAYETLATQHNV</sequence>
<evidence type="ECO:0000256" key="4">
    <source>
        <dbReference type="ARBA" id="ARBA00022722"/>
    </source>
</evidence>
<dbReference type="PROSITE" id="PS50142">
    <property type="entry name" value="RNASE_3_2"/>
    <property type="match status" value="1"/>
</dbReference>
<dbReference type="Gene3D" id="1.10.1520.10">
    <property type="entry name" value="Ribonuclease III domain"/>
    <property type="match status" value="1"/>
</dbReference>
<dbReference type="InterPro" id="IPR014720">
    <property type="entry name" value="dsRBD_dom"/>
</dbReference>
<keyword evidence="4" id="KW-0540">Nuclease</keyword>
<dbReference type="EMBL" id="CAEZUL010000025">
    <property type="protein sequence ID" value="CAB4594687.1"/>
    <property type="molecule type" value="Genomic_DNA"/>
</dbReference>
<evidence type="ECO:0000313" key="10">
    <source>
        <dbReference type="EMBL" id="CAB4594687.1"/>
    </source>
</evidence>
<dbReference type="AlphaFoldDB" id="A0A6J6G0G6"/>
<dbReference type="CDD" id="cd00593">
    <property type="entry name" value="RIBOc"/>
    <property type="match status" value="1"/>
</dbReference>
<feature type="domain" description="DRBM" evidence="8">
    <location>
        <begin position="163"/>
        <end position="231"/>
    </location>
</feature>
<dbReference type="NCBIfam" id="TIGR02191">
    <property type="entry name" value="RNaseIII"/>
    <property type="match status" value="1"/>
</dbReference>
<dbReference type="PROSITE" id="PS00517">
    <property type="entry name" value="RNASE_3_1"/>
    <property type="match status" value="1"/>
</dbReference>
<dbReference type="SUPFAM" id="SSF54768">
    <property type="entry name" value="dsRNA-binding domain-like"/>
    <property type="match status" value="1"/>
</dbReference>
<dbReference type="Pfam" id="PF00035">
    <property type="entry name" value="dsrm"/>
    <property type="match status" value="1"/>
</dbReference>
<keyword evidence="6" id="KW-0378">Hydrolase</keyword>
<dbReference type="GO" id="GO:0003725">
    <property type="term" value="F:double-stranded RNA binding"/>
    <property type="evidence" value="ECO:0007669"/>
    <property type="project" value="TreeGrafter"/>
</dbReference>
<evidence type="ECO:0000259" key="8">
    <source>
        <dbReference type="PROSITE" id="PS50137"/>
    </source>
</evidence>
<dbReference type="CDD" id="cd10845">
    <property type="entry name" value="DSRM_RNAse_III_family"/>
    <property type="match status" value="1"/>
</dbReference>
<comment type="similarity">
    <text evidence="2">Belongs to the ribonuclease III family.</text>
</comment>
<dbReference type="FunFam" id="1.10.1520.10:FF:000001">
    <property type="entry name" value="Ribonuclease 3"/>
    <property type="match status" value="1"/>
</dbReference>